<comment type="caution">
    <text evidence="2">The sequence shown here is derived from an EMBL/GenBank/DDBJ whole genome shotgun (WGS) entry which is preliminary data.</text>
</comment>
<dbReference type="Proteomes" id="UP001209878">
    <property type="component" value="Unassembled WGS sequence"/>
</dbReference>
<keyword evidence="3" id="KW-1185">Reference proteome</keyword>
<sequence>MYADDLCIFSPRVAGLRKLTDCCANYGELFNITYNAKKSFCMVIDNKPQDMKSSHCIHLSNHPLPYTTKCKYLGHIINNNLTDDDDIARQKRCLYAQANVLARKCCLCNISTNITLFQAYCAPMYNSSLWCKLKNYSLKSITVAYNNSLTILLNLPSWYKTIFCVNKGAAPPPNKQKIKCHSYKHFDENDFSEAVGVIPFDDA</sequence>
<organism evidence="2 3">
    <name type="scientific">Ridgeia piscesae</name>
    <name type="common">Tubeworm</name>
    <dbReference type="NCBI Taxonomy" id="27915"/>
    <lineage>
        <taxon>Eukaryota</taxon>
        <taxon>Metazoa</taxon>
        <taxon>Spiralia</taxon>
        <taxon>Lophotrochozoa</taxon>
        <taxon>Annelida</taxon>
        <taxon>Polychaeta</taxon>
        <taxon>Sedentaria</taxon>
        <taxon>Canalipalpata</taxon>
        <taxon>Sabellida</taxon>
        <taxon>Siboglinidae</taxon>
        <taxon>Ridgeia</taxon>
    </lineage>
</organism>
<evidence type="ECO:0000259" key="1">
    <source>
        <dbReference type="PROSITE" id="PS50878"/>
    </source>
</evidence>
<name>A0AAD9KFQ4_RIDPI</name>
<evidence type="ECO:0000313" key="2">
    <source>
        <dbReference type="EMBL" id="KAK2170763.1"/>
    </source>
</evidence>
<dbReference type="InterPro" id="IPR000477">
    <property type="entry name" value="RT_dom"/>
</dbReference>
<dbReference type="PROSITE" id="PS50878">
    <property type="entry name" value="RT_POL"/>
    <property type="match status" value="1"/>
</dbReference>
<dbReference type="EMBL" id="JAODUO010001142">
    <property type="protein sequence ID" value="KAK2170763.1"/>
    <property type="molecule type" value="Genomic_DNA"/>
</dbReference>
<accession>A0AAD9KFQ4</accession>
<reference evidence="2" key="1">
    <citation type="journal article" date="2023" name="Mol. Biol. Evol.">
        <title>Third-Generation Sequencing Reveals the Adaptive Role of the Epigenome in Three Deep-Sea Polychaetes.</title>
        <authorList>
            <person name="Perez M."/>
            <person name="Aroh O."/>
            <person name="Sun Y."/>
            <person name="Lan Y."/>
            <person name="Juniper S.K."/>
            <person name="Young C.R."/>
            <person name="Angers B."/>
            <person name="Qian P.Y."/>
        </authorList>
    </citation>
    <scope>NUCLEOTIDE SEQUENCE</scope>
    <source>
        <strain evidence="2">R07B-5</strain>
    </source>
</reference>
<proteinExistence type="predicted"/>
<protein>
    <recommendedName>
        <fullName evidence="1">Reverse transcriptase domain-containing protein</fullName>
    </recommendedName>
</protein>
<dbReference type="AlphaFoldDB" id="A0AAD9KFQ4"/>
<gene>
    <name evidence="2" type="ORF">NP493_1143g01029</name>
</gene>
<evidence type="ECO:0000313" key="3">
    <source>
        <dbReference type="Proteomes" id="UP001209878"/>
    </source>
</evidence>
<feature type="domain" description="Reverse transcriptase" evidence="1">
    <location>
        <begin position="1"/>
        <end position="77"/>
    </location>
</feature>